<dbReference type="Pfam" id="PF03435">
    <property type="entry name" value="Sacchrp_dh_NADP"/>
    <property type="match status" value="1"/>
</dbReference>
<dbReference type="InterPro" id="IPR036291">
    <property type="entry name" value="NAD(P)-bd_dom_sf"/>
</dbReference>
<keyword evidence="2" id="KW-0472">Membrane</keyword>
<dbReference type="Proteomes" id="UP001358417">
    <property type="component" value="Unassembled WGS sequence"/>
</dbReference>
<feature type="domain" description="Saccharopine dehydrogenase NADP binding" evidence="3">
    <location>
        <begin position="9"/>
        <end position="139"/>
    </location>
</feature>
<feature type="transmembrane region" description="Helical" evidence="2">
    <location>
        <begin position="290"/>
        <end position="315"/>
    </location>
</feature>
<comment type="similarity">
    <text evidence="1">Belongs to the saccharopine dehydrogenase family.</text>
</comment>
<keyword evidence="2" id="KW-1133">Transmembrane helix</keyword>
<evidence type="ECO:0000313" key="4">
    <source>
        <dbReference type="EMBL" id="KAK5055171.1"/>
    </source>
</evidence>
<dbReference type="PANTHER" id="PTHR12286:SF5">
    <property type="entry name" value="SACCHAROPINE DEHYDROGENASE-LIKE OXIDOREDUCTASE"/>
    <property type="match status" value="1"/>
</dbReference>
<evidence type="ECO:0000256" key="2">
    <source>
        <dbReference type="SAM" id="Phobius"/>
    </source>
</evidence>
<reference evidence="4 5" key="1">
    <citation type="submission" date="2023-08" db="EMBL/GenBank/DDBJ databases">
        <title>Black Yeasts Isolated from many extreme environments.</title>
        <authorList>
            <person name="Coleine C."/>
            <person name="Stajich J.E."/>
            <person name="Selbmann L."/>
        </authorList>
    </citation>
    <scope>NUCLEOTIDE SEQUENCE [LARGE SCALE GENOMIC DNA]</scope>
    <source>
        <strain evidence="4 5">CCFEE 5792</strain>
    </source>
</reference>
<dbReference type="RefSeq" id="XP_064707602.1">
    <property type="nucleotide sequence ID" value="XM_064856426.1"/>
</dbReference>
<dbReference type="AlphaFoldDB" id="A0AAV9NGU5"/>
<dbReference type="PANTHER" id="PTHR12286">
    <property type="entry name" value="SACCHAROPINE DEHYDROGENASE-LIKE OXIDOREDUCTASE"/>
    <property type="match status" value="1"/>
</dbReference>
<dbReference type="InterPro" id="IPR005097">
    <property type="entry name" value="Sacchrp_dh_NADP-bd"/>
</dbReference>
<dbReference type="EMBL" id="JAVRRD010000009">
    <property type="protein sequence ID" value="KAK5055171.1"/>
    <property type="molecule type" value="Genomic_DNA"/>
</dbReference>
<dbReference type="GO" id="GO:0005739">
    <property type="term" value="C:mitochondrion"/>
    <property type="evidence" value="ECO:0007669"/>
    <property type="project" value="TreeGrafter"/>
</dbReference>
<sequence length="435" mass="47086">MAGKRQYDIVLLGATGYTGKLTAEYITSSLPTSIKWAVAGRNQSKLQSLVDELKKLNSTRSTPDIITVANLTTPELTALAKKTRVILNTIGPYYLHSTPVVEAAAQTGTHYLDVTGETPWVKEIIVKHEATAKKTGAILIPQVGVESAPSDLVAYIATRLVRKVWDCGVMDIVASVHELKSSGPSGGTLATGLGMADHYSAQQVREAFTDPFVLSPSHLKPYTKDNIYPRNPEPNTYIRTPLQKFTGVWSYPRLGNLTTSLAAKPNEAVVHRSAGLNPYFYGFNFSYEEYMAVSSPIVGVLIHIAISILTLLLAFPPTRAILKIFNSVKPGSGPAKESTKNDAYELRAVAIAEQLAKPPRKALATFRYEGGSVYELTAKLLAEAAVVLLTKEEELKNKHGVGFLTPASLGDDYLERLDSAGVQISVKQIGDVGSK</sequence>
<keyword evidence="5" id="KW-1185">Reference proteome</keyword>
<keyword evidence="2" id="KW-0812">Transmembrane</keyword>
<dbReference type="SUPFAM" id="SSF51735">
    <property type="entry name" value="NAD(P)-binding Rossmann-fold domains"/>
    <property type="match status" value="1"/>
</dbReference>
<dbReference type="GO" id="GO:0005886">
    <property type="term" value="C:plasma membrane"/>
    <property type="evidence" value="ECO:0007669"/>
    <property type="project" value="TreeGrafter"/>
</dbReference>
<dbReference type="GO" id="GO:0005811">
    <property type="term" value="C:lipid droplet"/>
    <property type="evidence" value="ECO:0007669"/>
    <property type="project" value="TreeGrafter"/>
</dbReference>
<dbReference type="Gene3D" id="3.40.50.720">
    <property type="entry name" value="NAD(P)-binding Rossmann-like Domain"/>
    <property type="match status" value="1"/>
</dbReference>
<protein>
    <recommendedName>
        <fullName evidence="3">Saccharopine dehydrogenase NADP binding domain-containing protein</fullName>
    </recommendedName>
</protein>
<name>A0AAV9NGU5_9EURO</name>
<accession>A0AAV9NGU5</accession>
<evidence type="ECO:0000256" key="1">
    <source>
        <dbReference type="ARBA" id="ARBA00038048"/>
    </source>
</evidence>
<dbReference type="GO" id="GO:0009247">
    <property type="term" value="P:glycolipid biosynthetic process"/>
    <property type="evidence" value="ECO:0007669"/>
    <property type="project" value="TreeGrafter"/>
</dbReference>
<evidence type="ECO:0000313" key="5">
    <source>
        <dbReference type="Proteomes" id="UP001358417"/>
    </source>
</evidence>
<proteinExistence type="inferred from homology"/>
<organism evidence="4 5">
    <name type="scientific">Exophiala bonariae</name>
    <dbReference type="NCBI Taxonomy" id="1690606"/>
    <lineage>
        <taxon>Eukaryota</taxon>
        <taxon>Fungi</taxon>
        <taxon>Dikarya</taxon>
        <taxon>Ascomycota</taxon>
        <taxon>Pezizomycotina</taxon>
        <taxon>Eurotiomycetes</taxon>
        <taxon>Chaetothyriomycetidae</taxon>
        <taxon>Chaetothyriales</taxon>
        <taxon>Herpotrichiellaceae</taxon>
        <taxon>Exophiala</taxon>
    </lineage>
</organism>
<comment type="caution">
    <text evidence="4">The sequence shown here is derived from an EMBL/GenBank/DDBJ whole genome shotgun (WGS) entry which is preliminary data.</text>
</comment>
<dbReference type="GeneID" id="89981057"/>
<gene>
    <name evidence="4" type="ORF">LTR84_012920</name>
</gene>
<evidence type="ECO:0000259" key="3">
    <source>
        <dbReference type="Pfam" id="PF03435"/>
    </source>
</evidence>
<dbReference type="InterPro" id="IPR051276">
    <property type="entry name" value="Saccharopine_DH-like_oxidrdct"/>
</dbReference>